<feature type="transmembrane region" description="Helical" evidence="1">
    <location>
        <begin position="84"/>
        <end position="107"/>
    </location>
</feature>
<reference evidence="2" key="1">
    <citation type="submission" date="2007-07" db="EMBL/GenBank/DDBJ databases">
        <title>PCAP assembly of the Caenorhabditis remanei genome.</title>
        <authorList>
            <consortium name="The Caenorhabditis remanei Sequencing Consortium"/>
            <person name="Wilson R.K."/>
        </authorList>
    </citation>
    <scope>NUCLEOTIDE SEQUENCE [LARGE SCALE GENOMIC DNA]</scope>
    <source>
        <strain evidence="2">PB4641</strain>
    </source>
</reference>
<feature type="transmembrane region" description="Helical" evidence="1">
    <location>
        <begin position="181"/>
        <end position="203"/>
    </location>
</feature>
<name>E3LL24_CAERE</name>
<feature type="transmembrane region" description="Helical" evidence="1">
    <location>
        <begin position="290"/>
        <end position="312"/>
    </location>
</feature>
<dbReference type="PANTHER" id="PTHR10664">
    <property type="entry name" value="SERPENTINE RECEPTOR-C.ELEGANS"/>
    <property type="match status" value="1"/>
</dbReference>
<feature type="transmembrane region" description="Helical" evidence="1">
    <location>
        <begin position="324"/>
        <end position="348"/>
    </location>
</feature>
<feature type="transmembrane region" description="Helical" evidence="1">
    <location>
        <begin position="436"/>
        <end position="459"/>
    </location>
</feature>
<dbReference type="EMBL" id="DS268410">
    <property type="protein sequence ID" value="EFP00364.1"/>
    <property type="molecule type" value="Genomic_DNA"/>
</dbReference>
<sequence>MGFLTVSMTILAAVLSFITLMINIRLLYSIFISKKLKRSTSLTLFYFRFMIDVSLGLSGLFEMSITFCHYIFPENLVNAPSVLIFLISWSTINIVNIRVFLSFIITLDRMFAVFSPIFYYNFRQKASNFFLIALTFSWCSVDNYVIWVSCAYEIFVPPRCVTLACIVNTCFVTYELYYEMLSHMLIGSISLALAIRLFIWNNCKKKSKKKDLDRANLLALIDTIIIFVFDVFPASLITRFQFSTLDVGIGMTLAKMSGLTIEGFCDLSLNRKKSKKLQKSSSLTLFYLRFGVDGFVGVGTLTIMFISFLKLFNVFEITSSYQTFVFFIEWTTVNLASIRVFLVVIITFDRTFAIFSPISYHNSRTKISNTLVIFAVFCYPMLDNTVLWLICRFDLKFPAGCVSFGCLANECFFHYSMSHEIVNGHVESLTLIANQLVLIDAFIIFSFDVVPITLVAIFPDFLGDIGAVLALSKASGYSIEGCLVWRTLKRKNTVLSVSKGRTSMQKSKQGELMD</sequence>
<dbReference type="OrthoDB" id="10596464at2759"/>
<organism evidence="3">
    <name type="scientific">Caenorhabditis remanei</name>
    <name type="common">Caenorhabditis vulgaris</name>
    <dbReference type="NCBI Taxonomy" id="31234"/>
    <lineage>
        <taxon>Eukaryota</taxon>
        <taxon>Metazoa</taxon>
        <taxon>Ecdysozoa</taxon>
        <taxon>Nematoda</taxon>
        <taxon>Chromadorea</taxon>
        <taxon>Rhabditida</taxon>
        <taxon>Rhabditina</taxon>
        <taxon>Rhabditomorpha</taxon>
        <taxon>Rhabditoidea</taxon>
        <taxon>Rhabditidae</taxon>
        <taxon>Peloderinae</taxon>
        <taxon>Caenorhabditis</taxon>
    </lineage>
</organism>
<keyword evidence="1" id="KW-0472">Membrane</keyword>
<dbReference type="HOGENOM" id="CLU_033190_0_0_1"/>
<proteinExistence type="predicted"/>
<feature type="transmembrane region" description="Helical" evidence="1">
    <location>
        <begin position="369"/>
        <end position="390"/>
    </location>
</feature>
<feature type="transmembrane region" description="Helical" evidence="1">
    <location>
        <begin position="49"/>
        <end position="72"/>
    </location>
</feature>
<gene>
    <name evidence="2" type="ORF">CRE_19007</name>
</gene>
<feature type="transmembrane region" description="Helical" evidence="1">
    <location>
        <begin position="6"/>
        <end position="28"/>
    </location>
</feature>
<keyword evidence="3" id="KW-1185">Reference proteome</keyword>
<dbReference type="PANTHER" id="PTHR10664:SF20">
    <property type="entry name" value="SERPENTINE RECEPTOR, CLASS BC (CLASS B-LIKE)"/>
    <property type="match status" value="1"/>
</dbReference>
<protein>
    <submittedName>
        <fullName evidence="2">Uncharacterized protein</fullName>
    </submittedName>
</protein>
<evidence type="ECO:0000256" key="1">
    <source>
        <dbReference type="SAM" id="Phobius"/>
    </source>
</evidence>
<dbReference type="OMA" id="CLANECF"/>
<keyword evidence="1" id="KW-0812">Transmembrane</keyword>
<feature type="transmembrane region" description="Helical" evidence="1">
    <location>
        <begin position="215"/>
        <end position="237"/>
    </location>
</feature>
<dbReference type="Pfam" id="PF10316">
    <property type="entry name" value="7TM_GPCR_Srbc"/>
    <property type="match status" value="3"/>
</dbReference>
<dbReference type="AlphaFoldDB" id="E3LL24"/>
<keyword evidence="1" id="KW-1133">Transmembrane helix</keyword>
<dbReference type="InParanoid" id="E3LL24"/>
<dbReference type="Proteomes" id="UP000008281">
    <property type="component" value="Unassembled WGS sequence"/>
</dbReference>
<evidence type="ECO:0000313" key="3">
    <source>
        <dbReference type="Proteomes" id="UP000008281"/>
    </source>
</evidence>
<accession>E3LL24</accession>
<feature type="transmembrane region" description="Helical" evidence="1">
    <location>
        <begin position="249"/>
        <end position="269"/>
    </location>
</feature>
<feature type="transmembrane region" description="Helical" evidence="1">
    <location>
        <begin position="128"/>
        <end position="147"/>
    </location>
</feature>
<evidence type="ECO:0000313" key="2">
    <source>
        <dbReference type="EMBL" id="EFP00364.1"/>
    </source>
</evidence>
<dbReference type="InterPro" id="IPR019420">
    <property type="entry name" value="7TM_GPCR_serpentine_rcpt_Srbc"/>
</dbReference>
<dbReference type="Gene3D" id="1.20.1070.10">
    <property type="entry name" value="Rhodopsin 7-helix transmembrane proteins"/>
    <property type="match status" value="1"/>
</dbReference>